<evidence type="ECO:0000313" key="13">
    <source>
        <dbReference type="Proteomes" id="UP000799767"/>
    </source>
</evidence>
<feature type="compositionally biased region" description="Basic residues" evidence="10">
    <location>
        <begin position="489"/>
        <end position="501"/>
    </location>
</feature>
<feature type="compositionally biased region" description="Low complexity" evidence="10">
    <location>
        <begin position="443"/>
        <end position="463"/>
    </location>
</feature>
<sequence length="501" mass="53576">MMPSRGLHLARGHAPRVFQLHCRNLSSTSRQIPTRLVRANPTISPRSIKWHGARTALPSFAISVRHASTTPQRAAASTEPVSTEAASSIPPADQNTFPNLDTISLEGIDLNAISDVPERIGYLSEIGINYGYGITSSLQYVIEHIHVSAGLPWWGSVAATAVILRIALLPLFLKSSDIMARSQALNPVLQPITNRMKAAQKAGDQVAMMSAWNELGAARKRAGISISGQFTPILAQGIIAYCGFRLVRAMATLPVPALKTEGPLWLQDLTLSDPYLILPIAMAGTIHLLVRMGGETGAAGTSEMAPGIQKFMLYGVPTLIVFTMGWMPALTCIWFTSGGAIGIVQSQLLQRPAIRNFFGLTPLYKNKNAPKPDSNTIDVKLGKKPSTAPSDHLDFSTPAATPQAGRAQRKNQAYMQPRYQSPKLNYAQSPARPGGPGSVIDVQSSAGTQPAQPSPASAAAAAPDSDMIQPSQKPGGVLEQASKAFSEGRKRRRQSARKSGD</sequence>
<keyword evidence="5" id="KW-0809">Transit peptide</keyword>
<evidence type="ECO:0000259" key="11">
    <source>
        <dbReference type="Pfam" id="PF02096"/>
    </source>
</evidence>
<reference evidence="12" key="1">
    <citation type="journal article" date="2020" name="Stud. Mycol.">
        <title>101 Dothideomycetes genomes: a test case for predicting lifestyles and emergence of pathogens.</title>
        <authorList>
            <person name="Haridas S."/>
            <person name="Albert R."/>
            <person name="Binder M."/>
            <person name="Bloem J."/>
            <person name="Labutti K."/>
            <person name="Salamov A."/>
            <person name="Andreopoulos B."/>
            <person name="Baker S."/>
            <person name="Barry K."/>
            <person name="Bills G."/>
            <person name="Bluhm B."/>
            <person name="Cannon C."/>
            <person name="Castanera R."/>
            <person name="Culley D."/>
            <person name="Daum C."/>
            <person name="Ezra D."/>
            <person name="Gonzalez J."/>
            <person name="Henrissat B."/>
            <person name="Kuo A."/>
            <person name="Liang C."/>
            <person name="Lipzen A."/>
            <person name="Lutzoni F."/>
            <person name="Magnuson J."/>
            <person name="Mondo S."/>
            <person name="Nolan M."/>
            <person name="Ohm R."/>
            <person name="Pangilinan J."/>
            <person name="Park H.-J."/>
            <person name="Ramirez L."/>
            <person name="Alfaro M."/>
            <person name="Sun H."/>
            <person name="Tritt A."/>
            <person name="Yoshinaga Y."/>
            <person name="Zwiers L.-H."/>
            <person name="Turgeon B."/>
            <person name="Goodwin S."/>
            <person name="Spatafora J."/>
            <person name="Crous P."/>
            <person name="Grigoriev I."/>
        </authorList>
    </citation>
    <scope>NUCLEOTIDE SEQUENCE</scope>
    <source>
        <strain evidence="12">CBS 113389</strain>
    </source>
</reference>
<dbReference type="Proteomes" id="UP000799767">
    <property type="component" value="Unassembled WGS sequence"/>
</dbReference>
<dbReference type="OrthoDB" id="2148490at2759"/>
<gene>
    <name evidence="12" type="ORF">BDY17DRAFT_346197</name>
</gene>
<comment type="similarity">
    <text evidence="2 9">Belongs to the OXA1/ALB3/YidC family.</text>
</comment>
<feature type="domain" description="Membrane insertase YidC/Oxa/ALB C-terminal" evidence="11">
    <location>
        <begin position="153"/>
        <end position="350"/>
    </location>
</feature>
<feature type="region of interest" description="Disordered" evidence="10">
    <location>
        <begin position="369"/>
        <end position="501"/>
    </location>
</feature>
<evidence type="ECO:0000256" key="6">
    <source>
        <dbReference type="ARBA" id="ARBA00022989"/>
    </source>
</evidence>
<keyword evidence="13" id="KW-1185">Reference proteome</keyword>
<name>A0A6A6PUH5_9PEZI</name>
<feature type="compositionally biased region" description="Polar residues" evidence="10">
    <location>
        <begin position="410"/>
        <end position="428"/>
    </location>
</feature>
<evidence type="ECO:0000256" key="4">
    <source>
        <dbReference type="ARBA" id="ARBA00022792"/>
    </source>
</evidence>
<evidence type="ECO:0000313" key="12">
    <source>
        <dbReference type="EMBL" id="KAF2483642.1"/>
    </source>
</evidence>
<evidence type="ECO:0000256" key="9">
    <source>
        <dbReference type="RuleBase" id="RU003945"/>
    </source>
</evidence>
<keyword evidence="8" id="KW-0472">Membrane</keyword>
<organism evidence="12 13">
    <name type="scientific">Neohortaea acidophila</name>
    <dbReference type="NCBI Taxonomy" id="245834"/>
    <lineage>
        <taxon>Eukaryota</taxon>
        <taxon>Fungi</taxon>
        <taxon>Dikarya</taxon>
        <taxon>Ascomycota</taxon>
        <taxon>Pezizomycotina</taxon>
        <taxon>Dothideomycetes</taxon>
        <taxon>Dothideomycetidae</taxon>
        <taxon>Mycosphaerellales</taxon>
        <taxon>Teratosphaeriaceae</taxon>
        <taxon>Neohortaea</taxon>
    </lineage>
</organism>
<evidence type="ECO:0000256" key="8">
    <source>
        <dbReference type="ARBA" id="ARBA00023136"/>
    </source>
</evidence>
<proteinExistence type="inferred from homology"/>
<dbReference type="InterPro" id="IPR001708">
    <property type="entry name" value="YidC/ALB3/OXA1/COX18"/>
</dbReference>
<keyword evidence="6" id="KW-1133">Transmembrane helix</keyword>
<keyword evidence="4" id="KW-0999">Mitochondrion inner membrane</keyword>
<dbReference type="InterPro" id="IPR028055">
    <property type="entry name" value="YidC/Oxa/ALB_C"/>
</dbReference>
<comment type="subcellular location">
    <subcellularLocation>
        <location evidence="9">Membrane</location>
        <topology evidence="9">Multi-pass membrane protein</topology>
    </subcellularLocation>
    <subcellularLocation>
        <location evidence="1">Mitochondrion inner membrane</location>
        <topology evidence="1">Multi-pass membrane protein</topology>
    </subcellularLocation>
</comment>
<keyword evidence="7" id="KW-0496">Mitochondrion</keyword>
<dbReference type="GO" id="GO:0032979">
    <property type="term" value="P:protein insertion into mitochondrial inner membrane from matrix"/>
    <property type="evidence" value="ECO:0007669"/>
    <property type="project" value="TreeGrafter"/>
</dbReference>
<dbReference type="RefSeq" id="XP_033590212.1">
    <property type="nucleotide sequence ID" value="XM_033738097.1"/>
</dbReference>
<feature type="region of interest" description="Disordered" evidence="10">
    <location>
        <begin position="68"/>
        <end position="95"/>
    </location>
</feature>
<dbReference type="Pfam" id="PF02096">
    <property type="entry name" value="60KD_IMP"/>
    <property type="match status" value="1"/>
</dbReference>
<evidence type="ECO:0000256" key="10">
    <source>
        <dbReference type="SAM" id="MobiDB-lite"/>
    </source>
</evidence>
<evidence type="ECO:0000256" key="7">
    <source>
        <dbReference type="ARBA" id="ARBA00023128"/>
    </source>
</evidence>
<dbReference type="GeneID" id="54479099"/>
<dbReference type="PANTHER" id="PTHR12428:SF66">
    <property type="entry name" value="MITOCHONDRIAL INNER MEMBRANE PROTEIN OXA1L"/>
    <property type="match status" value="1"/>
</dbReference>
<evidence type="ECO:0000256" key="3">
    <source>
        <dbReference type="ARBA" id="ARBA00022692"/>
    </source>
</evidence>
<dbReference type="AlphaFoldDB" id="A0A6A6PUH5"/>
<dbReference type="CDD" id="cd20069">
    <property type="entry name" value="5TM_Oxa1-like"/>
    <property type="match status" value="1"/>
</dbReference>
<accession>A0A6A6PUH5</accession>
<dbReference type="GO" id="GO:0005743">
    <property type="term" value="C:mitochondrial inner membrane"/>
    <property type="evidence" value="ECO:0007669"/>
    <property type="project" value="UniProtKB-SubCell"/>
</dbReference>
<evidence type="ECO:0000256" key="5">
    <source>
        <dbReference type="ARBA" id="ARBA00022946"/>
    </source>
</evidence>
<dbReference type="EMBL" id="MU001635">
    <property type="protein sequence ID" value="KAF2483642.1"/>
    <property type="molecule type" value="Genomic_DNA"/>
</dbReference>
<evidence type="ECO:0000256" key="1">
    <source>
        <dbReference type="ARBA" id="ARBA00004448"/>
    </source>
</evidence>
<keyword evidence="3 9" id="KW-0812">Transmembrane</keyword>
<evidence type="ECO:0000256" key="2">
    <source>
        <dbReference type="ARBA" id="ARBA00009877"/>
    </source>
</evidence>
<protein>
    <submittedName>
        <fullName evidence="12">60Kd inner membrane protein-domain-containing protein</fullName>
    </submittedName>
</protein>
<dbReference type="PANTHER" id="PTHR12428">
    <property type="entry name" value="OXA1"/>
    <property type="match status" value="1"/>
</dbReference>
<dbReference type="GO" id="GO:0032977">
    <property type="term" value="F:membrane insertase activity"/>
    <property type="evidence" value="ECO:0007669"/>
    <property type="project" value="InterPro"/>
</dbReference>